<dbReference type="CDD" id="cd18012">
    <property type="entry name" value="DEXQc_arch_SWI2_SNF2"/>
    <property type="match status" value="1"/>
</dbReference>
<proteinExistence type="predicted"/>
<dbReference type="InterPro" id="IPR038718">
    <property type="entry name" value="SNF2-like_sf"/>
</dbReference>
<dbReference type="InterPro" id="IPR049730">
    <property type="entry name" value="SNF2/RAD54-like_C"/>
</dbReference>
<dbReference type="Gene3D" id="3.40.50.300">
    <property type="entry name" value="P-loop containing nucleotide triphosphate hydrolases"/>
    <property type="match status" value="1"/>
</dbReference>
<dbReference type="InterPro" id="IPR014001">
    <property type="entry name" value="Helicase_ATP-bd"/>
</dbReference>
<keyword evidence="1" id="KW-0378">Hydrolase</keyword>
<dbReference type="Pfam" id="PF00271">
    <property type="entry name" value="Helicase_C"/>
    <property type="match status" value="1"/>
</dbReference>
<dbReference type="EMBL" id="CP065053">
    <property type="protein sequence ID" value="QPI52166.1"/>
    <property type="molecule type" value="Genomic_DNA"/>
</dbReference>
<evidence type="ECO:0000256" key="2">
    <source>
        <dbReference type="PROSITE-ProRule" id="PRU00325"/>
    </source>
</evidence>
<evidence type="ECO:0000313" key="7">
    <source>
        <dbReference type="Proteomes" id="UP000662888"/>
    </source>
</evidence>
<evidence type="ECO:0000259" key="5">
    <source>
        <dbReference type="PROSITE" id="PS51194"/>
    </source>
</evidence>
<evidence type="ECO:0000259" key="3">
    <source>
        <dbReference type="PROSITE" id="PS50966"/>
    </source>
</evidence>
<protein>
    <submittedName>
        <fullName evidence="6">DEAD/DEAH box helicase</fullName>
    </submittedName>
</protein>
<dbReference type="Proteomes" id="UP000662888">
    <property type="component" value="Chromosome"/>
</dbReference>
<sequence>MQIPYFDQADILNNIDDATCKRGSDYFRRGKVQACHVNGEDIEGVVDGSGRYVYEQTVYVSDDGGVMIDGSCTCPMEYNCKHVVAVLYAYLEQQAVQVPSGAALPYASSAWLDRLVQATSLPQREEAADKAASQLVFVFVPGKQGELELVVCRSRARPGGGYTSATAISHCYELAVDASGARQRALVRLFLALRPDGDSYGTVAQPREALGAQLLSQLLDEGLLLQAGSRKELKGKLRPLVRGARRAAALAWRPENKVMRLVWEAEGGAIGTILPTDPPMYLHDGQLGELEMPAALRALPAATLLDMVKQAPQVEAVQAVRLAAEMQALQLDRLMPLPPAMGLTVRVDIRPTPYLLLGSMEQSIHGGRESAWHDYAVLAFDYDGKRASVDASQVLMRTTASGSERIERDHHAEALAHATLAGYGFQGSSAPALERFFGAMELASTDAWLAFGRSGLPALREQGWLLELAPSFRFDVRQIDDWYADVEQGGEGNAWFELELGIVVDGERVPLLPILLQLIRGAPAQFDAQAMAAHADDEVLMARLPGGGRVGLPWSRIRPILATLGELYFLERVGNAIRLPSLDAARLAELEASARLRWMGGETLRVLGRRLAGFGGVQAVAPPRGLQATLRTYQQEGLAWMQFLREYGLAGILADDMGLGKTIQTLSHILLEKEAGRLDRPALVVAPTSLMGNWQEEAARFAPALRVLLLHGPDRAARFDSMGSHDLVLTTYALLARDEAALLGQEFHLLILDESQYIKNHRSKAAETATLLRARHRLCLTGTPLQNHLGELWSQFHFLLPGLLGDEKQFNSDFRKPVERDGDAGRNAFLTRRIKPFLLRRTKDHVAKELPAKTEMLREVTLAGAQRDLYETVRLAMDKKVRAAIASKGVARSQIVILEALLKLRQVCCDPRLVSLAGGRKSGAQSAKLAELTVMLDELLDEGRKILVFSQFTSMLALIEDELRARKIGYALLTGDTKDRSAQVAAFQSGAVPVFLISLKAGGVGLNLTAADTVIHYDPWWNPAVENQATDRAWRIGQDKPVFVYKLIAKATLEEKIQEMQQRKAALASAVLSGGDTEGLQITQDDLQAIFAPLSAQAAPA</sequence>
<keyword evidence="6" id="KW-0347">Helicase</keyword>
<keyword evidence="2" id="KW-0863">Zinc-finger</keyword>
<dbReference type="InterPro" id="IPR027417">
    <property type="entry name" value="P-loop_NTPase"/>
</dbReference>
<feature type="domain" description="Helicase C-terminal" evidence="5">
    <location>
        <begin position="931"/>
        <end position="1088"/>
    </location>
</feature>
<evidence type="ECO:0000256" key="1">
    <source>
        <dbReference type="ARBA" id="ARBA00022801"/>
    </source>
</evidence>
<keyword evidence="6" id="KW-0067">ATP-binding</keyword>
<keyword evidence="2" id="KW-0862">Zinc</keyword>
<reference evidence="6 7" key="1">
    <citation type="submission" date="2020-11" db="EMBL/GenBank/DDBJ databases">
        <authorList>
            <person name="Sun Q."/>
        </authorList>
    </citation>
    <scope>NUCLEOTIDE SEQUENCE [LARGE SCALE GENOMIC DNA]</scope>
    <source>
        <strain evidence="6 7">P8398</strain>
    </source>
</reference>
<feature type="domain" description="SWIM-type" evidence="3">
    <location>
        <begin position="56"/>
        <end position="91"/>
    </location>
</feature>
<evidence type="ECO:0000313" key="6">
    <source>
        <dbReference type="EMBL" id="QPI52166.1"/>
    </source>
</evidence>
<feature type="domain" description="Helicase ATP-binding" evidence="4">
    <location>
        <begin position="642"/>
        <end position="802"/>
    </location>
</feature>
<evidence type="ECO:0000259" key="4">
    <source>
        <dbReference type="PROSITE" id="PS51192"/>
    </source>
</evidence>
<dbReference type="PROSITE" id="PS51194">
    <property type="entry name" value="HELICASE_CTER"/>
    <property type="match status" value="1"/>
</dbReference>
<dbReference type="GO" id="GO:0004386">
    <property type="term" value="F:helicase activity"/>
    <property type="evidence" value="ECO:0007669"/>
    <property type="project" value="UniProtKB-KW"/>
</dbReference>
<dbReference type="Pfam" id="PF04434">
    <property type="entry name" value="SWIM"/>
    <property type="match status" value="1"/>
</dbReference>
<dbReference type="InterPro" id="IPR007527">
    <property type="entry name" value="Znf_SWIM"/>
</dbReference>
<dbReference type="SUPFAM" id="SSF52540">
    <property type="entry name" value="P-loop containing nucleoside triphosphate hydrolases"/>
    <property type="match status" value="2"/>
</dbReference>
<keyword evidence="2" id="KW-0479">Metal-binding</keyword>
<dbReference type="PANTHER" id="PTHR10799">
    <property type="entry name" value="SNF2/RAD54 HELICASE FAMILY"/>
    <property type="match status" value="1"/>
</dbReference>
<dbReference type="PROSITE" id="PS50966">
    <property type="entry name" value="ZF_SWIM"/>
    <property type="match status" value="1"/>
</dbReference>
<dbReference type="SMART" id="SM00487">
    <property type="entry name" value="DEXDc"/>
    <property type="match status" value="1"/>
</dbReference>
<dbReference type="Gene3D" id="3.40.50.10810">
    <property type="entry name" value="Tandem AAA-ATPase domain"/>
    <property type="match status" value="1"/>
</dbReference>
<dbReference type="InterPro" id="IPR001650">
    <property type="entry name" value="Helicase_C-like"/>
</dbReference>
<dbReference type="InterPro" id="IPR000330">
    <property type="entry name" value="SNF2_N"/>
</dbReference>
<accession>A0AA48WGU2</accession>
<dbReference type="CDD" id="cd18793">
    <property type="entry name" value="SF2_C_SNF"/>
    <property type="match status" value="1"/>
</dbReference>
<dbReference type="SMART" id="SM00490">
    <property type="entry name" value="HELICc"/>
    <property type="match status" value="1"/>
</dbReference>
<dbReference type="RefSeq" id="WP_206091653.1">
    <property type="nucleotide sequence ID" value="NZ_CP065053.1"/>
</dbReference>
<organism evidence="6 7">
    <name type="scientific">Massilia antarctica</name>
    <dbReference type="NCBI Taxonomy" id="2765360"/>
    <lineage>
        <taxon>Bacteria</taxon>
        <taxon>Pseudomonadati</taxon>
        <taxon>Pseudomonadota</taxon>
        <taxon>Betaproteobacteria</taxon>
        <taxon>Burkholderiales</taxon>
        <taxon>Oxalobacteraceae</taxon>
        <taxon>Telluria group</taxon>
        <taxon>Massilia</taxon>
    </lineage>
</organism>
<keyword evidence="6" id="KW-0547">Nucleotide-binding</keyword>
<keyword evidence="7" id="KW-1185">Reference proteome</keyword>
<name>A0AA48WGU2_9BURK</name>
<gene>
    <name evidence="6" type="ORF">IV454_12085</name>
</gene>
<dbReference type="PROSITE" id="PS51192">
    <property type="entry name" value="HELICASE_ATP_BIND_1"/>
    <property type="match status" value="1"/>
</dbReference>
<dbReference type="Pfam" id="PF00176">
    <property type="entry name" value="SNF2-rel_dom"/>
    <property type="match status" value="1"/>
</dbReference>